<evidence type="ECO:0000256" key="1">
    <source>
        <dbReference type="SAM" id="SignalP"/>
    </source>
</evidence>
<dbReference type="EMBL" id="MLYO01000031">
    <property type="protein sequence ID" value="OIK04160.1"/>
    <property type="molecule type" value="Genomic_DNA"/>
</dbReference>
<keyword evidence="3" id="KW-1185">Reference proteome</keyword>
<name>A0A1S2QDH6_9ACTN</name>
<comment type="caution">
    <text evidence="2">The sequence shown here is derived from an EMBL/GenBank/DDBJ whole genome shotgun (WGS) entry which is preliminary data.</text>
</comment>
<sequence>MPTRSTTFRALAGAALLPLALVTPACAQSTAAPASAAPAPETPGTLCAPAGTLRGSHGEQAQVSLCADTGSPRLNITAPATCRGTDAKVQYVCRTEGSWEVHRAGKSLGTGSLPGSRLYAGPGEYDISATVHVKSVPAGVDLKGTVRATVSLTAPMAKATHVVSADNTVLRRNSTTTVTYTIHRNSDEGDGNARLGMIGEEGTGVQIRSADHRCVNPLVGRYPSKTRLANSLDCTVTELQPGHPEKLRVRVTLGAKCSTVVSKLGYWVPQGQSMYTGAMLEGPKLTCR</sequence>
<evidence type="ECO:0008006" key="4">
    <source>
        <dbReference type="Google" id="ProtNLM"/>
    </source>
</evidence>
<evidence type="ECO:0000313" key="3">
    <source>
        <dbReference type="Proteomes" id="UP000179642"/>
    </source>
</evidence>
<keyword evidence="1" id="KW-0732">Signal</keyword>
<feature type="chain" id="PRO_5010373241" description="Ig-like domain-containing protein" evidence="1">
    <location>
        <begin position="28"/>
        <end position="288"/>
    </location>
</feature>
<feature type="signal peptide" evidence="1">
    <location>
        <begin position="1"/>
        <end position="27"/>
    </location>
</feature>
<dbReference type="Proteomes" id="UP000179642">
    <property type="component" value="Unassembled WGS sequence"/>
</dbReference>
<proteinExistence type="predicted"/>
<reference evidence="2 3" key="1">
    <citation type="submission" date="2016-10" db="EMBL/GenBank/DDBJ databases">
        <title>Genome sequence of Streptomyces sp. MUSC 1.</title>
        <authorList>
            <person name="Lee L.-H."/>
            <person name="Ser H.-L."/>
            <person name="Law J.W.-F."/>
        </authorList>
    </citation>
    <scope>NUCLEOTIDE SEQUENCE [LARGE SCALE GENOMIC DNA]</scope>
    <source>
        <strain evidence="2 3">MUSC 1</strain>
    </source>
</reference>
<accession>A0A1S2QDH6</accession>
<protein>
    <recommendedName>
        <fullName evidence="4">Ig-like domain-containing protein</fullName>
    </recommendedName>
</protein>
<dbReference type="AlphaFoldDB" id="A0A1S2QDH6"/>
<dbReference type="RefSeq" id="WP_071381969.1">
    <property type="nucleotide sequence ID" value="NZ_MLYO01000031.1"/>
</dbReference>
<evidence type="ECO:0000313" key="2">
    <source>
        <dbReference type="EMBL" id="OIK04160.1"/>
    </source>
</evidence>
<organism evidence="2 3">
    <name type="scientific">Streptomyces monashensis</name>
    <dbReference type="NCBI Taxonomy" id="1678012"/>
    <lineage>
        <taxon>Bacteria</taxon>
        <taxon>Bacillati</taxon>
        <taxon>Actinomycetota</taxon>
        <taxon>Actinomycetes</taxon>
        <taxon>Kitasatosporales</taxon>
        <taxon>Streptomycetaceae</taxon>
        <taxon>Streptomyces</taxon>
    </lineage>
</organism>
<gene>
    <name evidence="2" type="ORF">BIV23_18430</name>
</gene>